<protein>
    <recommendedName>
        <fullName evidence="2">YcxB-like C-terminal domain-containing protein</fullName>
    </recommendedName>
</protein>
<dbReference type="Proteomes" id="UP000195807">
    <property type="component" value="Chromosome"/>
</dbReference>
<gene>
    <name evidence="3" type="ORF">A9D14_02190</name>
</gene>
<keyword evidence="4" id="KW-1185">Reference proteome</keyword>
<proteinExistence type="predicted"/>
<name>A0A1Z1F8X3_9SPHN</name>
<dbReference type="Pfam" id="PF14317">
    <property type="entry name" value="YcxB"/>
    <property type="match status" value="1"/>
</dbReference>
<dbReference type="InterPro" id="IPR025588">
    <property type="entry name" value="YcxB-like_C"/>
</dbReference>
<sequence length="182" mass="20540">MDLFMPPSYATGVITRGPYSYEVTEDMVVEAMRRHMVRRMTHGLVGRLFIAVLALLALLIALDLAFYGRLSRASLAFLVAVPLALAVINLWLVPQLGRRQFRQSAALRAPGSFEWDDGSVRFTSERGEARIRLGELYRWDETANIVLLYQTEMFFNLVPKADLQGEAPELIARLRAAGVKRN</sequence>
<feature type="domain" description="YcxB-like C-terminal" evidence="2">
    <location>
        <begin position="115"/>
        <end position="171"/>
    </location>
</feature>
<evidence type="ECO:0000259" key="2">
    <source>
        <dbReference type="Pfam" id="PF14317"/>
    </source>
</evidence>
<accession>A0A1Z1F8X3</accession>
<reference evidence="3 4" key="1">
    <citation type="submission" date="2017-01" db="EMBL/GenBank/DDBJ databases">
        <title>Complete genome sequence of esterase-producing bacterium Croceicoccus marinus E4A9.</title>
        <authorList>
            <person name="Wu Y.-H."/>
            <person name="Cheng H."/>
            <person name="Xu L."/>
            <person name="Huo Y.-Y."/>
            <person name="Wang C.-S."/>
            <person name="Xu X.-W."/>
        </authorList>
    </citation>
    <scope>NUCLEOTIDE SEQUENCE [LARGE SCALE GENOMIC DNA]</scope>
    <source>
        <strain evidence="3 4">E4A9</strain>
    </source>
</reference>
<feature type="transmembrane region" description="Helical" evidence="1">
    <location>
        <begin position="73"/>
        <end position="93"/>
    </location>
</feature>
<evidence type="ECO:0000313" key="4">
    <source>
        <dbReference type="Proteomes" id="UP000195807"/>
    </source>
</evidence>
<feature type="transmembrane region" description="Helical" evidence="1">
    <location>
        <begin position="44"/>
        <end position="67"/>
    </location>
</feature>
<dbReference type="AlphaFoldDB" id="A0A1Z1F8X3"/>
<dbReference type="KEGG" id="cman:A9D14_02190"/>
<evidence type="ECO:0000313" key="3">
    <source>
        <dbReference type="EMBL" id="ARU15205.1"/>
    </source>
</evidence>
<keyword evidence="1" id="KW-1133">Transmembrane helix</keyword>
<keyword evidence="1" id="KW-0472">Membrane</keyword>
<keyword evidence="1" id="KW-0812">Transmembrane</keyword>
<dbReference type="EMBL" id="CP019602">
    <property type="protein sequence ID" value="ARU15205.1"/>
    <property type="molecule type" value="Genomic_DNA"/>
</dbReference>
<evidence type="ECO:0000256" key="1">
    <source>
        <dbReference type="SAM" id="Phobius"/>
    </source>
</evidence>
<organism evidence="3 4">
    <name type="scientific">Croceicoccus marinus</name>
    <dbReference type="NCBI Taxonomy" id="450378"/>
    <lineage>
        <taxon>Bacteria</taxon>
        <taxon>Pseudomonadati</taxon>
        <taxon>Pseudomonadota</taxon>
        <taxon>Alphaproteobacteria</taxon>
        <taxon>Sphingomonadales</taxon>
        <taxon>Erythrobacteraceae</taxon>
        <taxon>Croceicoccus</taxon>
    </lineage>
</organism>